<sequence>KTLSTLDKICMPFCDRITEWQCGSHSCIPKKQPCNKTCPKDYFYCEIDDECIPL</sequence>
<dbReference type="AlphaFoldDB" id="A0A7T8K8P0"/>
<accession>A0A7T8K8P0</accession>
<proteinExistence type="predicted"/>
<name>A0A7T8K8P0_CALRO</name>
<evidence type="ECO:0000313" key="1">
    <source>
        <dbReference type="EMBL" id="QQP50288.1"/>
    </source>
</evidence>
<evidence type="ECO:0000313" key="2">
    <source>
        <dbReference type="Proteomes" id="UP000595437"/>
    </source>
</evidence>
<keyword evidence="2" id="KW-1185">Reference proteome</keyword>
<dbReference type="EMBL" id="CP045896">
    <property type="protein sequence ID" value="QQP50288.1"/>
    <property type="molecule type" value="Genomic_DNA"/>
</dbReference>
<dbReference type="Proteomes" id="UP000595437">
    <property type="component" value="Chromosome 7"/>
</dbReference>
<feature type="non-terminal residue" evidence="1">
    <location>
        <position position="1"/>
    </location>
</feature>
<protein>
    <submittedName>
        <fullName evidence="1">Uncharacterized protein</fullName>
    </submittedName>
</protein>
<organism evidence="1 2">
    <name type="scientific">Caligus rogercresseyi</name>
    <name type="common">Sea louse</name>
    <dbReference type="NCBI Taxonomy" id="217165"/>
    <lineage>
        <taxon>Eukaryota</taxon>
        <taxon>Metazoa</taxon>
        <taxon>Ecdysozoa</taxon>
        <taxon>Arthropoda</taxon>
        <taxon>Crustacea</taxon>
        <taxon>Multicrustacea</taxon>
        <taxon>Hexanauplia</taxon>
        <taxon>Copepoda</taxon>
        <taxon>Siphonostomatoida</taxon>
        <taxon>Caligidae</taxon>
        <taxon>Caligus</taxon>
    </lineage>
</organism>
<reference evidence="2" key="1">
    <citation type="submission" date="2021-01" db="EMBL/GenBank/DDBJ databases">
        <title>Caligus Genome Assembly.</title>
        <authorList>
            <person name="Gallardo-Escarate C."/>
        </authorList>
    </citation>
    <scope>NUCLEOTIDE SEQUENCE [LARGE SCALE GENOMIC DNA]</scope>
</reference>
<feature type="non-terminal residue" evidence="1">
    <location>
        <position position="54"/>
    </location>
</feature>
<gene>
    <name evidence="1" type="ORF">FKW44_011241</name>
</gene>